<accession>A0A165KGA6</accession>
<feature type="transmembrane region" description="Helical" evidence="2">
    <location>
        <begin position="129"/>
        <end position="146"/>
    </location>
</feature>
<dbReference type="Proteomes" id="UP000077266">
    <property type="component" value="Unassembled WGS sequence"/>
</dbReference>
<evidence type="ECO:0000256" key="2">
    <source>
        <dbReference type="SAM" id="Phobius"/>
    </source>
</evidence>
<feature type="transmembrane region" description="Helical" evidence="2">
    <location>
        <begin position="155"/>
        <end position="179"/>
    </location>
</feature>
<feature type="compositionally biased region" description="Polar residues" evidence="1">
    <location>
        <begin position="39"/>
        <end position="58"/>
    </location>
</feature>
<organism evidence="3 4">
    <name type="scientific">Exidia glandulosa HHB12029</name>
    <dbReference type="NCBI Taxonomy" id="1314781"/>
    <lineage>
        <taxon>Eukaryota</taxon>
        <taxon>Fungi</taxon>
        <taxon>Dikarya</taxon>
        <taxon>Basidiomycota</taxon>
        <taxon>Agaricomycotina</taxon>
        <taxon>Agaricomycetes</taxon>
        <taxon>Auriculariales</taxon>
        <taxon>Exidiaceae</taxon>
        <taxon>Exidia</taxon>
    </lineage>
</organism>
<name>A0A165KGA6_EXIGL</name>
<evidence type="ECO:0000313" key="3">
    <source>
        <dbReference type="EMBL" id="KZV96293.1"/>
    </source>
</evidence>
<reference evidence="3 4" key="1">
    <citation type="journal article" date="2016" name="Mol. Biol. Evol.">
        <title>Comparative Genomics of Early-Diverging Mushroom-Forming Fungi Provides Insights into the Origins of Lignocellulose Decay Capabilities.</title>
        <authorList>
            <person name="Nagy L.G."/>
            <person name="Riley R."/>
            <person name="Tritt A."/>
            <person name="Adam C."/>
            <person name="Daum C."/>
            <person name="Floudas D."/>
            <person name="Sun H."/>
            <person name="Yadav J.S."/>
            <person name="Pangilinan J."/>
            <person name="Larsson K.H."/>
            <person name="Matsuura K."/>
            <person name="Barry K."/>
            <person name="Labutti K."/>
            <person name="Kuo R."/>
            <person name="Ohm R.A."/>
            <person name="Bhattacharya S.S."/>
            <person name="Shirouzu T."/>
            <person name="Yoshinaga Y."/>
            <person name="Martin F.M."/>
            <person name="Grigoriev I.V."/>
            <person name="Hibbett D.S."/>
        </authorList>
    </citation>
    <scope>NUCLEOTIDE SEQUENCE [LARGE SCALE GENOMIC DNA]</scope>
    <source>
        <strain evidence="3 4">HHB12029</strain>
    </source>
</reference>
<keyword evidence="2" id="KW-1133">Transmembrane helix</keyword>
<keyword evidence="4" id="KW-1185">Reference proteome</keyword>
<evidence type="ECO:0000313" key="4">
    <source>
        <dbReference type="Proteomes" id="UP000077266"/>
    </source>
</evidence>
<dbReference type="InParanoid" id="A0A165KGA6"/>
<dbReference type="AlphaFoldDB" id="A0A165KGA6"/>
<sequence length="215" mass="22720">METSVHIHACALCGAANVSPVGARDAAAEHDSASIFSFDSATHGSQEEAQASGTPSLEDSTDTARRSPPVYQDTICCPPHSDPHTVTSSRTSRTAPDDFTVVLSIPFSGTARRAIHQIPGHVKHRATRIGTAFAAIFFMGFARFLLRAMNTIMSIALRLAAALMGSWLIKLGVFFVIAFGPWSAGSWPGRAVGFARSNIRPVVAVVIAVTTATAI</sequence>
<proteinExistence type="predicted"/>
<dbReference type="EMBL" id="KV425945">
    <property type="protein sequence ID" value="KZV96293.1"/>
    <property type="molecule type" value="Genomic_DNA"/>
</dbReference>
<protein>
    <submittedName>
        <fullName evidence="3">Uncharacterized protein</fullName>
    </submittedName>
</protein>
<feature type="region of interest" description="Disordered" evidence="1">
    <location>
        <begin position="39"/>
        <end position="92"/>
    </location>
</feature>
<gene>
    <name evidence="3" type="ORF">EXIGLDRAFT_435794</name>
</gene>
<keyword evidence="2" id="KW-0472">Membrane</keyword>
<evidence type="ECO:0000256" key="1">
    <source>
        <dbReference type="SAM" id="MobiDB-lite"/>
    </source>
</evidence>
<keyword evidence="2" id="KW-0812">Transmembrane</keyword>